<accession>A0AAV8WEW2</accession>
<feature type="non-terminal residue" evidence="4">
    <location>
        <position position="1"/>
    </location>
</feature>
<evidence type="ECO:0000256" key="2">
    <source>
        <dbReference type="SAM" id="Phobius"/>
    </source>
</evidence>
<protein>
    <recommendedName>
        <fullName evidence="3">LITAF domain-containing protein</fullName>
    </recommendedName>
</protein>
<evidence type="ECO:0000256" key="1">
    <source>
        <dbReference type="SAM" id="MobiDB-lite"/>
    </source>
</evidence>
<feature type="transmembrane region" description="Helical" evidence="2">
    <location>
        <begin position="174"/>
        <end position="197"/>
    </location>
</feature>
<reference evidence="4 5" key="1">
    <citation type="journal article" date="2023" name="Insect Mol. Biol.">
        <title>Genome sequencing provides insights into the evolution of gene families encoding plant cell wall-degrading enzymes in longhorned beetles.</title>
        <authorList>
            <person name="Shin N.R."/>
            <person name="Okamura Y."/>
            <person name="Kirsch R."/>
            <person name="Pauchet Y."/>
        </authorList>
    </citation>
    <scope>NUCLEOTIDE SEQUENCE [LARGE SCALE GENOMIC DNA]</scope>
    <source>
        <strain evidence="4">EAD_L_NR</strain>
    </source>
</reference>
<dbReference type="Proteomes" id="UP001159042">
    <property type="component" value="Unassembled WGS sequence"/>
</dbReference>
<dbReference type="SMART" id="SM00714">
    <property type="entry name" value="LITAF"/>
    <property type="match status" value="1"/>
</dbReference>
<dbReference type="EMBL" id="JANEYG010000002">
    <property type="protein sequence ID" value="KAJ8925112.1"/>
    <property type="molecule type" value="Genomic_DNA"/>
</dbReference>
<feature type="compositionally biased region" description="Basic and acidic residues" evidence="1">
    <location>
        <begin position="1"/>
        <end position="18"/>
    </location>
</feature>
<feature type="region of interest" description="Disordered" evidence="1">
    <location>
        <begin position="224"/>
        <end position="243"/>
    </location>
</feature>
<keyword evidence="2" id="KW-0472">Membrane</keyword>
<comment type="caution">
    <text evidence="4">The sequence shown here is derived from an EMBL/GenBank/DDBJ whole genome shotgun (WGS) entry which is preliminary data.</text>
</comment>
<name>A0AAV8WEW2_9CUCU</name>
<evidence type="ECO:0000313" key="5">
    <source>
        <dbReference type="Proteomes" id="UP001159042"/>
    </source>
</evidence>
<proteinExistence type="predicted"/>
<dbReference type="PROSITE" id="PS51837">
    <property type="entry name" value="LITAF"/>
    <property type="match status" value="1"/>
</dbReference>
<sequence length="243" mass="26576">KITTLEKKPSPPSKKQDVPKAPPPSPHGELDAKERYLICQLCGDKLPFNPICTCSLGEHLVKKHPGVDMTHFVVEDSSFCDCDSDSVQGKSTNTSTIIVQECFVGVESSAMASTAGGGSLSSRSRLMGLCKRRADNKEMFKTTVETWKPGPMRIICPACGKEDRPCIRKQRNKVAYTQLGAMCMVSCWPICFLPFLMPQASDIHLYCKHCGAFVGEYDRKTGNLKPGGASKENKKLNVPSGLC</sequence>
<feature type="region of interest" description="Disordered" evidence="1">
    <location>
        <begin position="1"/>
        <end position="29"/>
    </location>
</feature>
<feature type="domain" description="LITAF" evidence="3">
    <location>
        <begin position="136"/>
        <end position="219"/>
    </location>
</feature>
<evidence type="ECO:0000259" key="3">
    <source>
        <dbReference type="PROSITE" id="PS51837"/>
    </source>
</evidence>
<gene>
    <name evidence="4" type="ORF">NQ315_001293</name>
</gene>
<dbReference type="InterPro" id="IPR006629">
    <property type="entry name" value="LITAF"/>
</dbReference>
<keyword evidence="2" id="KW-1133">Transmembrane helix</keyword>
<dbReference type="AlphaFoldDB" id="A0AAV8WEW2"/>
<keyword evidence="5" id="KW-1185">Reference proteome</keyword>
<organism evidence="4 5">
    <name type="scientific">Exocentrus adspersus</name>
    <dbReference type="NCBI Taxonomy" id="1586481"/>
    <lineage>
        <taxon>Eukaryota</taxon>
        <taxon>Metazoa</taxon>
        <taxon>Ecdysozoa</taxon>
        <taxon>Arthropoda</taxon>
        <taxon>Hexapoda</taxon>
        <taxon>Insecta</taxon>
        <taxon>Pterygota</taxon>
        <taxon>Neoptera</taxon>
        <taxon>Endopterygota</taxon>
        <taxon>Coleoptera</taxon>
        <taxon>Polyphaga</taxon>
        <taxon>Cucujiformia</taxon>
        <taxon>Chrysomeloidea</taxon>
        <taxon>Cerambycidae</taxon>
        <taxon>Lamiinae</taxon>
        <taxon>Acanthocinini</taxon>
        <taxon>Exocentrus</taxon>
    </lineage>
</organism>
<evidence type="ECO:0000313" key="4">
    <source>
        <dbReference type="EMBL" id="KAJ8925112.1"/>
    </source>
</evidence>
<keyword evidence="2" id="KW-0812">Transmembrane</keyword>
<dbReference type="Pfam" id="PF10601">
    <property type="entry name" value="zf-LITAF-like"/>
    <property type="match status" value="1"/>
</dbReference>